<evidence type="ECO:0000259" key="1">
    <source>
        <dbReference type="Pfam" id="PF25692"/>
    </source>
</evidence>
<evidence type="ECO:0000313" key="2">
    <source>
        <dbReference type="EMBL" id="NYD68880.1"/>
    </source>
</evidence>
<keyword evidence="3" id="KW-1185">Reference proteome</keyword>
<dbReference type="InterPro" id="IPR057996">
    <property type="entry name" value="K52_C"/>
</dbReference>
<dbReference type="SUPFAM" id="SSF51126">
    <property type="entry name" value="Pectin lyase-like"/>
    <property type="match status" value="1"/>
</dbReference>
<reference evidence="2 3" key="1">
    <citation type="submission" date="2020-07" db="EMBL/GenBank/DDBJ databases">
        <title>Sequencing the genomes of 1000 actinobacteria strains.</title>
        <authorList>
            <person name="Klenk H.-P."/>
        </authorList>
    </citation>
    <scope>NUCLEOTIDE SEQUENCE [LARGE SCALE GENOMIC DNA]</scope>
    <source>
        <strain evidence="2 3">DSM 26474</strain>
    </source>
</reference>
<protein>
    <recommendedName>
        <fullName evidence="1">Depolymerase 2 capsule K5-specific C-terminal domain-containing protein</fullName>
    </recommendedName>
</protein>
<dbReference type="InterPro" id="IPR011050">
    <property type="entry name" value="Pectin_lyase_fold/virulence"/>
</dbReference>
<feature type="domain" description="Depolymerase 2 capsule K5-specific C-terminal" evidence="1">
    <location>
        <begin position="598"/>
        <end position="684"/>
    </location>
</feature>
<gene>
    <name evidence="2" type="ORF">BJ984_000038</name>
</gene>
<organism evidence="2 3">
    <name type="scientific">Herbiconiux flava</name>
    <dbReference type="NCBI Taxonomy" id="881268"/>
    <lineage>
        <taxon>Bacteria</taxon>
        <taxon>Bacillati</taxon>
        <taxon>Actinomycetota</taxon>
        <taxon>Actinomycetes</taxon>
        <taxon>Micrococcales</taxon>
        <taxon>Microbacteriaceae</taxon>
        <taxon>Herbiconiux</taxon>
    </lineage>
</organism>
<dbReference type="Gene3D" id="2.160.20.10">
    <property type="entry name" value="Single-stranded right-handed beta-helix, Pectin lyase-like"/>
    <property type="match status" value="1"/>
</dbReference>
<comment type="caution">
    <text evidence="2">The sequence shown here is derived from an EMBL/GenBank/DDBJ whole genome shotgun (WGS) entry which is preliminary data.</text>
</comment>
<dbReference type="EMBL" id="JACCBM010000001">
    <property type="protein sequence ID" value="NYD68880.1"/>
    <property type="molecule type" value="Genomic_DNA"/>
</dbReference>
<dbReference type="RefSeq" id="WP_179546313.1">
    <property type="nucleotide sequence ID" value="NZ_JACCBM010000001.1"/>
</dbReference>
<name>A0A852SI27_9MICO</name>
<sequence length="687" mass="73138">MDSEAIARRIEEVGLYVSSANFPNIFPDGSGDSTAGISAAIATVPENGTAILAPGTYNLSGPLNAGRGNIRLVGYGATLVQNAKAPVVAVSPSWATAVGVTAIALVDEPSSNPGEPATTQVHRITTAGNSDLREGDVFKIVADDVIDDARSQSGDVASRIGEYAVVKRISGTTLYTVGRLRESYATNIRLVAVPKDSFEFRGFTVQTSDVGLSTSGGYGVLIQLAGLFRPIVADVKCPRAGGPVISLQGCYNYLVDSVDIGYAVNNTGTTPNQLGYGVIDQCGTGGIVQNSSMRFVRHAYTDDTPRIAANTKEYVNHGRSYANKIINCHSTGTSGSAFDTHHASESIRFANCSASSGGAGAAGFALRGKAHMVSDCRADWMDIGVMVHTEGEKGGRSWGHVITNVTLVNIVKTALFVTVNPTGHTDVGKRYTSPNAYVDGLVVTNSRWGIDCTNAMLDVRNMRFTSSAGVTGVTYAVVRNKNSDVTVSDAVFDFTLNEAGSIQYCYSSQLTGGQPSMNRLTLRNVGLKQSQSAAVRADRFITGGGQEVTLDDVVFDYPFRIMPGTYEGNSSLKWRCRYDPTIARSDLSSAFHYFEGTVNGALTSVWASEDDNITIQLKPTGAQVLAPFLPGRRRAQRLNIFAVGTGSSTIAHGTATRTRNIGSQPVLLTQDKVVSYFWEGSLWRQLP</sequence>
<evidence type="ECO:0000313" key="3">
    <source>
        <dbReference type="Proteomes" id="UP000549913"/>
    </source>
</evidence>
<dbReference type="InterPro" id="IPR012334">
    <property type="entry name" value="Pectin_lyas_fold"/>
</dbReference>
<accession>A0A852SI27</accession>
<dbReference type="AlphaFoldDB" id="A0A852SI27"/>
<proteinExistence type="predicted"/>
<dbReference type="Pfam" id="PF25692">
    <property type="entry name" value="Phage_depo_C"/>
    <property type="match status" value="1"/>
</dbReference>
<dbReference type="Proteomes" id="UP000549913">
    <property type="component" value="Unassembled WGS sequence"/>
</dbReference>